<organism evidence="2 3">
    <name type="scientific">Candidatus Nitronereus thalassa</name>
    <dbReference type="NCBI Taxonomy" id="3020898"/>
    <lineage>
        <taxon>Bacteria</taxon>
        <taxon>Pseudomonadati</taxon>
        <taxon>Nitrospirota</taxon>
        <taxon>Nitrospiria</taxon>
        <taxon>Nitrospirales</taxon>
        <taxon>Nitrospiraceae</taxon>
        <taxon>Candidatus Nitronereus</taxon>
    </lineage>
</organism>
<evidence type="ECO:0000313" key="2">
    <source>
        <dbReference type="EMBL" id="MDT7043821.1"/>
    </source>
</evidence>
<keyword evidence="1" id="KW-0812">Transmembrane</keyword>
<dbReference type="PANTHER" id="PTHR40278:SF1">
    <property type="entry name" value="DNA UTILIZATION PROTEIN HOFN"/>
    <property type="match status" value="1"/>
</dbReference>
<keyword evidence="3" id="KW-1185">Reference proteome</keyword>
<gene>
    <name evidence="2" type="ORF">PPG34_15810</name>
</gene>
<reference evidence="2 3" key="1">
    <citation type="journal article" date="2023" name="ISME J.">
        <title>Cultivation and genomic characterization of novel and ubiquitous marine nitrite-oxidizing bacteria from the Nitrospirales.</title>
        <authorList>
            <person name="Mueller A.J."/>
            <person name="Daebeler A."/>
            <person name="Herbold C.W."/>
            <person name="Kirkegaard R.H."/>
            <person name="Daims H."/>
        </authorList>
    </citation>
    <scope>NUCLEOTIDE SEQUENCE [LARGE SCALE GENOMIC DNA]</scope>
    <source>
        <strain evidence="2 3">EB</strain>
    </source>
</reference>
<dbReference type="Pfam" id="PF05137">
    <property type="entry name" value="PilN"/>
    <property type="match status" value="1"/>
</dbReference>
<dbReference type="Proteomes" id="UP001250932">
    <property type="component" value="Unassembled WGS sequence"/>
</dbReference>
<keyword evidence="1" id="KW-0472">Membrane</keyword>
<dbReference type="InterPro" id="IPR007813">
    <property type="entry name" value="PilN"/>
</dbReference>
<evidence type="ECO:0000256" key="1">
    <source>
        <dbReference type="SAM" id="Phobius"/>
    </source>
</evidence>
<dbReference type="RefSeq" id="WP_313834414.1">
    <property type="nucleotide sequence ID" value="NZ_JAQOUE010000002.1"/>
</dbReference>
<proteinExistence type="predicted"/>
<name>A0ABU3KBL1_9BACT</name>
<sequence>MFNMIAINLLRRPLANEQRRRRRCQIELSVGVFLIVGLVVASGLIWWNMDRSISSLREQEAQLMDRLRGVENFQSQLEATSRQLDDVKERSRQVTHLLVQRRQAIQVLDVVSRSLDPLRLWLSDLEMEQGQVKLMGFSESKDQIVKFAKLLNQDSLFQNVTVREAGRVSGESSSYHFIMDLLLTSEVEYVRAS</sequence>
<comment type="caution">
    <text evidence="2">The sequence shown here is derived from an EMBL/GenBank/DDBJ whole genome shotgun (WGS) entry which is preliminary data.</text>
</comment>
<dbReference type="PANTHER" id="PTHR40278">
    <property type="entry name" value="DNA UTILIZATION PROTEIN HOFN"/>
    <property type="match status" value="1"/>
</dbReference>
<accession>A0ABU3KBL1</accession>
<keyword evidence="1" id="KW-1133">Transmembrane helix</keyword>
<evidence type="ECO:0000313" key="3">
    <source>
        <dbReference type="Proteomes" id="UP001250932"/>
    </source>
</evidence>
<dbReference type="InterPro" id="IPR052534">
    <property type="entry name" value="Extracell_DNA_Util/SecSys_Comp"/>
</dbReference>
<feature type="transmembrane region" description="Helical" evidence="1">
    <location>
        <begin position="28"/>
        <end position="47"/>
    </location>
</feature>
<dbReference type="EMBL" id="JAQOUE010000002">
    <property type="protein sequence ID" value="MDT7043821.1"/>
    <property type="molecule type" value="Genomic_DNA"/>
</dbReference>
<protein>
    <submittedName>
        <fullName evidence="2">PilN domain-containing protein</fullName>
    </submittedName>
</protein>